<dbReference type="PANTHER" id="PTHR33434">
    <property type="entry name" value="DEGV DOMAIN-CONTAINING PROTEIN DR_1986-RELATED"/>
    <property type="match status" value="1"/>
</dbReference>
<evidence type="ECO:0000256" key="1">
    <source>
        <dbReference type="ARBA" id="ARBA00003238"/>
    </source>
</evidence>
<dbReference type="PROSITE" id="PS51482">
    <property type="entry name" value="DEGV"/>
    <property type="match status" value="1"/>
</dbReference>
<evidence type="ECO:0000256" key="2">
    <source>
        <dbReference type="ARBA" id="ARBA00023121"/>
    </source>
</evidence>
<dbReference type="InterPro" id="IPR043168">
    <property type="entry name" value="DegV_C"/>
</dbReference>
<dbReference type="PANTHER" id="PTHR33434:SF3">
    <property type="entry name" value="DEGV DOMAIN-CONTAINING PROTEIN YITS"/>
    <property type="match status" value="1"/>
</dbReference>
<reference evidence="3 4" key="1">
    <citation type="journal article" date="2015" name="Infect. Genet. Evol.">
        <title>Genomic sequences of six botulinum neurotoxin-producing strains representing three clostridial species illustrate the mobility and diversity of botulinum neurotoxin genes.</title>
        <authorList>
            <person name="Smith T.J."/>
            <person name="Hill K.K."/>
            <person name="Xie G."/>
            <person name="Foley B.T."/>
            <person name="Williamson C.H."/>
            <person name="Foster J.T."/>
            <person name="Johnson S.L."/>
            <person name="Chertkov O."/>
            <person name="Teshima H."/>
            <person name="Gibbons H.S."/>
            <person name="Johnsky L.A."/>
            <person name="Karavis M.A."/>
            <person name="Smith L.A."/>
        </authorList>
    </citation>
    <scope>NUCLEOTIDE SEQUENCE [LARGE SCALE GENOMIC DNA]</scope>
    <source>
        <strain evidence="3 4">CDC 2741</strain>
    </source>
</reference>
<evidence type="ECO:0000313" key="4">
    <source>
        <dbReference type="Proteomes" id="UP000031366"/>
    </source>
</evidence>
<accession>A0A0C1U733</accession>
<protein>
    <submittedName>
        <fullName evidence="3">EDD, DegV family domain protein</fullName>
    </submittedName>
</protein>
<dbReference type="Gene3D" id="3.40.50.10170">
    <property type="match status" value="1"/>
</dbReference>
<comment type="function">
    <text evidence="1">May bind long-chain fatty acids, such as palmitate, and may play a role in lipid transport or fatty acid metabolism.</text>
</comment>
<dbReference type="GO" id="GO:0008289">
    <property type="term" value="F:lipid binding"/>
    <property type="evidence" value="ECO:0007669"/>
    <property type="project" value="UniProtKB-KW"/>
</dbReference>
<name>A0A0C1U733_9CLOT</name>
<dbReference type="STRING" id="29341.RSJ17_09415"/>
<gene>
    <name evidence="3" type="ORF">U732_3146</name>
</gene>
<evidence type="ECO:0000313" key="3">
    <source>
        <dbReference type="EMBL" id="KIE47643.1"/>
    </source>
</evidence>
<organism evidence="3 4">
    <name type="scientific">Clostridium argentinense CDC 2741</name>
    <dbReference type="NCBI Taxonomy" id="1418104"/>
    <lineage>
        <taxon>Bacteria</taxon>
        <taxon>Bacillati</taxon>
        <taxon>Bacillota</taxon>
        <taxon>Clostridia</taxon>
        <taxon>Eubacteriales</taxon>
        <taxon>Clostridiaceae</taxon>
        <taxon>Clostridium</taxon>
    </lineage>
</organism>
<dbReference type="InterPro" id="IPR050270">
    <property type="entry name" value="DegV_domain_contain"/>
</dbReference>
<keyword evidence="4" id="KW-1185">Reference proteome</keyword>
<dbReference type="InterPro" id="IPR003797">
    <property type="entry name" value="DegV"/>
</dbReference>
<sequence>MEKIALITDSTSDLSKEMIDKYNIIVLPFRIIFKDREFRDGIEIIPQEIYKSFEKEVPTSSLPSMKDMEEVFQRLEREGYTHAIAVTLSSKLSGIYNALKLVSEEYPSIKTHVFDSKLISYGESVIILEAAKMIEKGMSFDEVVRKLPEIKKRAHAFFVVGTLEYLKRGGRIGKVAGTIAELLNIKPIIHVDEEGSYATYDKVRGRKQSINRMIAIGNEMLDKKKCDIYVIHGEAEEEARRILEEISRHPNANSANFGGYISPVSGVHSGPGFLGVLFYEVE</sequence>
<dbReference type="AlphaFoldDB" id="A0A0C1U733"/>
<proteinExistence type="predicted"/>
<dbReference type="NCBIfam" id="TIGR00762">
    <property type="entry name" value="DegV"/>
    <property type="match status" value="1"/>
</dbReference>
<dbReference type="RefSeq" id="WP_039631627.1">
    <property type="nucleotide sequence ID" value="NZ_AYSO01000014.1"/>
</dbReference>
<dbReference type="Pfam" id="PF02645">
    <property type="entry name" value="DegV"/>
    <property type="match status" value="1"/>
</dbReference>
<keyword evidence="2" id="KW-0446">Lipid-binding</keyword>
<dbReference type="OrthoDB" id="9781230at2"/>
<dbReference type="Gene3D" id="3.30.1180.10">
    <property type="match status" value="1"/>
</dbReference>
<dbReference type="Proteomes" id="UP000031366">
    <property type="component" value="Unassembled WGS sequence"/>
</dbReference>
<comment type="caution">
    <text evidence="3">The sequence shown here is derived from an EMBL/GenBank/DDBJ whole genome shotgun (WGS) entry which is preliminary data.</text>
</comment>
<dbReference type="EMBL" id="AYSO01000014">
    <property type="protein sequence ID" value="KIE47643.1"/>
    <property type="molecule type" value="Genomic_DNA"/>
</dbReference>
<dbReference type="SUPFAM" id="SSF82549">
    <property type="entry name" value="DAK1/DegV-like"/>
    <property type="match status" value="1"/>
</dbReference>